<dbReference type="PANTHER" id="PTHR11360:SF237">
    <property type="entry name" value="MONOCARBOXYLATE TRANSPORTER 12-B-LIKE PROTEIN"/>
    <property type="match status" value="1"/>
</dbReference>
<evidence type="ECO:0000256" key="1">
    <source>
        <dbReference type="ARBA" id="ARBA00004141"/>
    </source>
</evidence>
<feature type="transmembrane region" description="Helical" evidence="3">
    <location>
        <begin position="435"/>
        <end position="457"/>
    </location>
</feature>
<dbReference type="EMBL" id="OC008553">
    <property type="protein sequence ID" value="CAD7267169.1"/>
    <property type="molecule type" value="Genomic_DNA"/>
</dbReference>
<dbReference type="InterPro" id="IPR050327">
    <property type="entry name" value="Proton-linked_MCT"/>
</dbReference>
<keyword evidence="3" id="KW-0472">Membrane</keyword>
<comment type="subcellular location">
    <subcellularLocation>
        <location evidence="1">Membrane</location>
        <topology evidence="1">Multi-pass membrane protein</topology>
    </subcellularLocation>
</comment>
<reference evidence="5" key="1">
    <citation type="submission" date="2020-11" db="EMBL/GenBank/DDBJ databases">
        <authorList>
            <person name="Tran Van P."/>
        </authorList>
    </citation>
    <scope>NUCLEOTIDE SEQUENCE</scope>
</reference>
<feature type="transmembrane region" description="Helical" evidence="3">
    <location>
        <begin position="312"/>
        <end position="338"/>
    </location>
</feature>
<feature type="compositionally biased region" description="Polar residues" evidence="2">
    <location>
        <begin position="172"/>
        <end position="190"/>
    </location>
</feature>
<dbReference type="InterPro" id="IPR036259">
    <property type="entry name" value="MFS_trans_sf"/>
</dbReference>
<dbReference type="InterPro" id="IPR020846">
    <property type="entry name" value="MFS_dom"/>
</dbReference>
<dbReference type="GO" id="GO:0016020">
    <property type="term" value="C:membrane"/>
    <property type="evidence" value="ECO:0007669"/>
    <property type="project" value="UniProtKB-SubCell"/>
</dbReference>
<dbReference type="AlphaFoldDB" id="A0A7R9B7Y7"/>
<dbReference type="GO" id="GO:0008028">
    <property type="term" value="F:monocarboxylic acid transmembrane transporter activity"/>
    <property type="evidence" value="ECO:0007669"/>
    <property type="project" value="TreeGrafter"/>
</dbReference>
<feature type="transmembrane region" description="Helical" evidence="3">
    <location>
        <begin position="350"/>
        <end position="369"/>
    </location>
</feature>
<evidence type="ECO:0000259" key="4">
    <source>
        <dbReference type="PROSITE" id="PS50850"/>
    </source>
</evidence>
<evidence type="ECO:0000313" key="5">
    <source>
        <dbReference type="EMBL" id="CAD7267169.1"/>
    </source>
</evidence>
<protein>
    <recommendedName>
        <fullName evidence="4">Major facilitator superfamily (MFS) profile domain-containing protein</fullName>
    </recommendedName>
</protein>
<dbReference type="PANTHER" id="PTHR11360">
    <property type="entry name" value="MONOCARBOXYLATE TRANSPORTER"/>
    <property type="match status" value="1"/>
</dbReference>
<proteinExistence type="predicted"/>
<evidence type="ECO:0000256" key="2">
    <source>
        <dbReference type="SAM" id="MobiDB-lite"/>
    </source>
</evidence>
<dbReference type="SUPFAM" id="SSF103473">
    <property type="entry name" value="MFS general substrate transporter"/>
    <property type="match status" value="2"/>
</dbReference>
<feature type="transmembrane region" description="Helical" evidence="3">
    <location>
        <begin position="381"/>
        <end position="414"/>
    </location>
</feature>
<feature type="domain" description="Major facilitator superfamily (MFS) profile" evidence="4">
    <location>
        <begin position="307"/>
        <end position="504"/>
    </location>
</feature>
<accession>A0A7R9B7Y7</accession>
<dbReference type="InterPro" id="IPR011701">
    <property type="entry name" value="MFS"/>
</dbReference>
<feature type="transmembrane region" description="Helical" evidence="3">
    <location>
        <begin position="46"/>
        <end position="68"/>
    </location>
</feature>
<name>A0A7R9B7Y7_TIMSH</name>
<dbReference type="PROSITE" id="PS50850">
    <property type="entry name" value="MFS"/>
    <property type="match status" value="1"/>
</dbReference>
<dbReference type="Gene3D" id="1.20.1250.20">
    <property type="entry name" value="MFS general substrate transporter like domains"/>
    <property type="match status" value="2"/>
</dbReference>
<feature type="transmembrane region" description="Helical" evidence="3">
    <location>
        <begin position="469"/>
        <end position="491"/>
    </location>
</feature>
<feature type="region of interest" description="Disordered" evidence="2">
    <location>
        <begin position="158"/>
        <end position="190"/>
    </location>
</feature>
<organism evidence="5">
    <name type="scientific">Timema shepardi</name>
    <name type="common">Walking stick</name>
    <dbReference type="NCBI Taxonomy" id="629360"/>
    <lineage>
        <taxon>Eukaryota</taxon>
        <taxon>Metazoa</taxon>
        <taxon>Ecdysozoa</taxon>
        <taxon>Arthropoda</taxon>
        <taxon>Hexapoda</taxon>
        <taxon>Insecta</taxon>
        <taxon>Pterygota</taxon>
        <taxon>Neoptera</taxon>
        <taxon>Polyneoptera</taxon>
        <taxon>Phasmatodea</taxon>
        <taxon>Timematodea</taxon>
        <taxon>Timematoidea</taxon>
        <taxon>Timematidae</taxon>
        <taxon>Timema</taxon>
    </lineage>
</organism>
<gene>
    <name evidence="5" type="ORF">TSIB3V08_LOCUS11183</name>
</gene>
<keyword evidence="3" id="KW-0812">Transmembrane</keyword>
<evidence type="ECO:0000256" key="3">
    <source>
        <dbReference type="SAM" id="Phobius"/>
    </source>
</evidence>
<dbReference type="Pfam" id="PF07690">
    <property type="entry name" value="MFS_1"/>
    <property type="match status" value="2"/>
</dbReference>
<feature type="transmembrane region" description="Helical" evidence="3">
    <location>
        <begin position="21"/>
        <end position="40"/>
    </location>
</feature>
<feature type="compositionally biased region" description="Basic and acidic residues" evidence="2">
    <location>
        <begin position="158"/>
        <end position="171"/>
    </location>
</feature>
<sequence length="504" mass="56084">MRTSQTGLVHGVLLKRFGYRKVGIIASLITFVGVVLTSFGNSFSHFLITYGLLTSLGVCLVTPAFSLALNSYFKVKRGKAMGFAMTLTGIGPVIMPPLISKLMSFYGVQEVKKIVPDYGREGLRRKTSRPISRASSIENIDAVSIFGLDTPMLDRRVYPREGKRKNSESSQKRSQGPFEESSNMISSKKQTLSDESEKWWSTTSLNSSYMGSCVKIFDDKTFTPLKECDEEDKQEKENDSLLDDLSKKPVEIDRIKFASNDFALIEVNRNNSIIKKDISKENVDESKEMGCYKRFTGKMVKELDLTLFKDPYYVNLMVGMSIAICAEANFSLMTPFILGDLGFTNDQTAAVMSAIGIADIIFRFISPFFADYMEYSARTMYLISMAMLIASRTTLIFFTAFESVLIVGIALGIAKGVRTVYMSLVIPNYVPIERLASASGLQMVANGIIFMMFGPFIGFIRDVSGSYNLAIVAINSLTAITATMWLTEIVIVKCRHNQKSRTGS</sequence>
<keyword evidence="3" id="KW-1133">Transmembrane helix</keyword>